<feature type="compositionally biased region" description="Basic and acidic residues" evidence="1">
    <location>
        <begin position="1"/>
        <end position="18"/>
    </location>
</feature>
<feature type="region of interest" description="Disordered" evidence="1">
    <location>
        <begin position="145"/>
        <end position="185"/>
    </location>
</feature>
<evidence type="ECO:0000313" key="3">
    <source>
        <dbReference type="EMBL" id="MEQ2225435.1"/>
    </source>
</evidence>
<reference evidence="3 4" key="1">
    <citation type="submission" date="2021-06" db="EMBL/GenBank/DDBJ databases">
        <authorList>
            <person name="Palmer J.M."/>
        </authorList>
    </citation>
    <scope>NUCLEOTIDE SEQUENCE [LARGE SCALE GENOMIC DNA]</scope>
    <source>
        <strain evidence="4">if_2019</strain>
        <tissue evidence="3">Muscle</tissue>
    </source>
</reference>
<gene>
    <name evidence="3" type="ORF">ILYODFUR_017374</name>
</gene>
<feature type="compositionally biased region" description="Acidic residues" evidence="1">
    <location>
        <begin position="19"/>
        <end position="38"/>
    </location>
</feature>
<proteinExistence type="predicted"/>
<organism evidence="3 4">
    <name type="scientific">Ilyodon furcidens</name>
    <name type="common">goldbreast splitfin</name>
    <dbReference type="NCBI Taxonomy" id="33524"/>
    <lineage>
        <taxon>Eukaryota</taxon>
        <taxon>Metazoa</taxon>
        <taxon>Chordata</taxon>
        <taxon>Craniata</taxon>
        <taxon>Vertebrata</taxon>
        <taxon>Euteleostomi</taxon>
        <taxon>Actinopterygii</taxon>
        <taxon>Neopterygii</taxon>
        <taxon>Teleostei</taxon>
        <taxon>Neoteleostei</taxon>
        <taxon>Acanthomorphata</taxon>
        <taxon>Ovalentaria</taxon>
        <taxon>Atherinomorphae</taxon>
        <taxon>Cyprinodontiformes</taxon>
        <taxon>Goodeidae</taxon>
        <taxon>Ilyodon</taxon>
    </lineage>
</organism>
<protein>
    <recommendedName>
        <fullName evidence="2">Schwannomin interacting protein 1 C-terminal domain-containing protein</fullName>
    </recommendedName>
</protein>
<feature type="region of interest" description="Disordered" evidence="1">
    <location>
        <begin position="1"/>
        <end position="43"/>
    </location>
</feature>
<dbReference type="Pfam" id="PF10148">
    <property type="entry name" value="SCHIP-1_C"/>
    <property type="match status" value="2"/>
</dbReference>
<dbReference type="PANTHER" id="PTHR13103:SF4">
    <property type="entry name" value="SCHWANNOMIN-INTERACTING PROTEIN 1-LIKE ISOFORM X1"/>
    <property type="match status" value="1"/>
</dbReference>
<evidence type="ECO:0000313" key="4">
    <source>
        <dbReference type="Proteomes" id="UP001482620"/>
    </source>
</evidence>
<feature type="compositionally biased region" description="Polar residues" evidence="1">
    <location>
        <begin position="153"/>
        <end position="173"/>
    </location>
</feature>
<name>A0ABV0SXV3_9TELE</name>
<dbReference type="InterPro" id="IPR039045">
    <property type="entry name" value="SCHIP_1"/>
</dbReference>
<accession>A0ABV0SXV3</accession>
<dbReference type="PANTHER" id="PTHR13103">
    <property type="entry name" value="SCHWANNOMIN INTERACTING PROTEIN 1"/>
    <property type="match status" value="1"/>
</dbReference>
<sequence length="273" mass="31627">MEGEKERQWEQQEEKESNEAEDDTRSDDETYNEEEDANPETAVVVWQEGHEKDELGNPIMHWEALSLCIAELEKQEEEKRAKAGASLEQGSTTLGWTEDREITADSWEDGHDACNSHVLGLTSRLHTQMNLQLCFINNSESEEEETENDMCNKKSSNPWKITGQSHKNTQNPTRSEEPKSRGFRSTLRNLRDRLRTDHKTKTATRREPVAQRTHLELRDLECLSMEEMNALYASLRQDIQDLSSELVSRLHIRDQLRTEQDAMLLEVQDLTSL</sequence>
<dbReference type="EMBL" id="JAHRIQ010013217">
    <property type="protein sequence ID" value="MEQ2225435.1"/>
    <property type="molecule type" value="Genomic_DNA"/>
</dbReference>
<comment type="caution">
    <text evidence="3">The sequence shown here is derived from an EMBL/GenBank/DDBJ whole genome shotgun (WGS) entry which is preliminary data.</text>
</comment>
<evidence type="ECO:0000256" key="1">
    <source>
        <dbReference type="SAM" id="MobiDB-lite"/>
    </source>
</evidence>
<feature type="domain" description="Schwannomin interacting protein 1 C-terminal" evidence="2">
    <location>
        <begin position="108"/>
        <end position="180"/>
    </location>
</feature>
<evidence type="ECO:0000259" key="2">
    <source>
        <dbReference type="Pfam" id="PF10148"/>
    </source>
</evidence>
<dbReference type="InterPro" id="IPR015649">
    <property type="entry name" value="SCHIP_1_C"/>
</dbReference>
<keyword evidence="4" id="KW-1185">Reference proteome</keyword>
<dbReference type="Proteomes" id="UP001482620">
    <property type="component" value="Unassembled WGS sequence"/>
</dbReference>
<feature type="domain" description="Schwannomin interacting protein 1 C-terminal" evidence="2">
    <location>
        <begin position="213"/>
        <end position="271"/>
    </location>
</feature>